<evidence type="ECO:0000256" key="3">
    <source>
        <dbReference type="ARBA" id="ARBA00013260"/>
    </source>
</evidence>
<dbReference type="AlphaFoldDB" id="F2L448"/>
<evidence type="ECO:0000256" key="7">
    <source>
        <dbReference type="ARBA" id="ARBA00048707"/>
    </source>
</evidence>
<dbReference type="FunFam" id="3.40.1490.10:FF:000001">
    <property type="entry name" value="Peptidyl-tRNA hydrolase 2"/>
    <property type="match status" value="1"/>
</dbReference>
<reference evidence="10 11" key="1">
    <citation type="journal article" date="2011" name="J. Bacteriol.">
        <title>Complete genome sequence of the thermoacidophilic crenarchaeon Thermoproteus uzoniensis 768-20.</title>
        <authorList>
            <person name="Mardanov A.V."/>
            <person name="Gumerov V.M."/>
            <person name="Beletsky A.V."/>
            <person name="Prokofeva M.I."/>
            <person name="Bonch-Osmolovskaya E.A."/>
            <person name="Ravin N.V."/>
            <person name="Skryabin K.G."/>
        </authorList>
    </citation>
    <scope>NUCLEOTIDE SEQUENCE [LARGE SCALE GENOMIC DNA]</scope>
    <source>
        <strain evidence="10 11">768-20</strain>
    </source>
</reference>
<keyword evidence="5 9" id="KW-0378">Hydrolase</keyword>
<dbReference type="GeneID" id="10360153"/>
<dbReference type="InterPro" id="IPR023476">
    <property type="entry name" value="Pep_tRNA_hydro_II_dom_sf"/>
</dbReference>
<organism evidence="10 11">
    <name type="scientific">Thermoproteus uzoniensis (strain 768-20)</name>
    <dbReference type="NCBI Taxonomy" id="999630"/>
    <lineage>
        <taxon>Archaea</taxon>
        <taxon>Thermoproteota</taxon>
        <taxon>Thermoprotei</taxon>
        <taxon>Thermoproteales</taxon>
        <taxon>Thermoproteaceae</taxon>
        <taxon>Thermoproteus</taxon>
    </lineage>
</organism>
<dbReference type="NCBIfam" id="TIGR00283">
    <property type="entry name" value="arch_pth2"/>
    <property type="match status" value="1"/>
</dbReference>
<keyword evidence="4 9" id="KW-0963">Cytoplasm</keyword>
<evidence type="ECO:0000256" key="4">
    <source>
        <dbReference type="ARBA" id="ARBA00022490"/>
    </source>
</evidence>
<dbReference type="Gene3D" id="3.40.1490.10">
    <property type="entry name" value="Bit1"/>
    <property type="match status" value="1"/>
</dbReference>
<evidence type="ECO:0000256" key="2">
    <source>
        <dbReference type="ARBA" id="ARBA00004496"/>
    </source>
</evidence>
<reference key="2">
    <citation type="submission" date="2011-03" db="EMBL/GenBank/DDBJ databases">
        <title>Complete genome sequence of the thermoacidophilic crenarchaeon Thermoproteus uzoniensis 768-20.</title>
        <authorList>
            <person name="Mardanov A.V."/>
            <person name="Gumerov V.M."/>
            <person name="Beletsky A.V."/>
            <person name="Prokofeva M.I."/>
            <person name="Bonch-Osmolovskaya E.A."/>
            <person name="Ravin N.V."/>
            <person name="Skryabin K.G."/>
        </authorList>
    </citation>
    <scope>NUCLEOTIDE SEQUENCE</scope>
    <source>
        <strain>768-20</strain>
    </source>
</reference>
<evidence type="ECO:0000313" key="10">
    <source>
        <dbReference type="EMBL" id="AEA12104.1"/>
    </source>
</evidence>
<dbReference type="NCBIfam" id="NF003314">
    <property type="entry name" value="PRK04322.1"/>
    <property type="match status" value="1"/>
</dbReference>
<dbReference type="OrthoDB" id="6075at2157"/>
<sequence length="118" mass="12625">MKMTIVVRADLSMSCGKAAAQVGHAAVECTLKALNSGRWRKWAEDWLAEGQKKVVLAAYSQEEIFELEGKAQSLGLPAEVIRDAGLTELPPGTVTALCVGPGPDELVDAVTGRLKLYK</sequence>
<dbReference type="EMBL" id="CP002590">
    <property type="protein sequence ID" value="AEA12104.1"/>
    <property type="molecule type" value="Genomic_DNA"/>
</dbReference>
<evidence type="ECO:0000256" key="9">
    <source>
        <dbReference type="HAMAP-Rule" id="MF_00628"/>
    </source>
</evidence>
<keyword evidence="11" id="KW-1185">Reference proteome</keyword>
<dbReference type="Pfam" id="PF01981">
    <property type="entry name" value="PTH2"/>
    <property type="match status" value="1"/>
</dbReference>
<comment type="subcellular location">
    <subcellularLocation>
        <location evidence="2 9">Cytoplasm</location>
    </subcellularLocation>
</comment>
<accession>F2L448</accession>
<dbReference type="InterPro" id="IPR002833">
    <property type="entry name" value="PTH2"/>
</dbReference>
<dbReference type="Proteomes" id="UP000008138">
    <property type="component" value="Chromosome"/>
</dbReference>
<dbReference type="STRING" id="999630.TUZN_0610"/>
<dbReference type="EC" id="3.1.1.29" evidence="3 9"/>
<dbReference type="KEGG" id="tuz:TUZN_0610"/>
<dbReference type="PANTHER" id="PTHR12649:SF11">
    <property type="entry name" value="PEPTIDYL-TRNA HYDROLASE 2, MITOCHONDRIAL"/>
    <property type="match status" value="1"/>
</dbReference>
<comment type="catalytic activity">
    <reaction evidence="7 9">
        <text>an N-acyl-L-alpha-aminoacyl-tRNA + H2O = an N-acyl-L-amino acid + a tRNA + H(+)</text>
        <dbReference type="Rhea" id="RHEA:54448"/>
        <dbReference type="Rhea" id="RHEA-COMP:10123"/>
        <dbReference type="Rhea" id="RHEA-COMP:13883"/>
        <dbReference type="ChEBI" id="CHEBI:15377"/>
        <dbReference type="ChEBI" id="CHEBI:15378"/>
        <dbReference type="ChEBI" id="CHEBI:59874"/>
        <dbReference type="ChEBI" id="CHEBI:78442"/>
        <dbReference type="ChEBI" id="CHEBI:138191"/>
        <dbReference type="EC" id="3.1.1.29"/>
    </reaction>
</comment>
<dbReference type="CDD" id="cd02430">
    <property type="entry name" value="PTH2"/>
    <property type="match status" value="1"/>
</dbReference>
<dbReference type="InterPro" id="IPR034759">
    <property type="entry name" value="Pept_tRNA_hydro_arch"/>
</dbReference>
<evidence type="ECO:0000256" key="6">
    <source>
        <dbReference type="ARBA" id="ARBA00038050"/>
    </source>
</evidence>
<protein>
    <recommendedName>
        <fullName evidence="8 9">Peptidyl-tRNA hydrolase</fullName>
        <shortName evidence="9">PTH</shortName>
        <ecNumber evidence="3 9">3.1.1.29</ecNumber>
    </recommendedName>
</protein>
<name>F2L448_THEU7</name>
<dbReference type="GO" id="GO:0005829">
    <property type="term" value="C:cytosol"/>
    <property type="evidence" value="ECO:0007669"/>
    <property type="project" value="TreeGrafter"/>
</dbReference>
<dbReference type="PANTHER" id="PTHR12649">
    <property type="entry name" value="PEPTIDYL-TRNA HYDROLASE 2"/>
    <property type="match status" value="1"/>
</dbReference>
<gene>
    <name evidence="9" type="primary">pth</name>
    <name evidence="10" type="ordered locus">TUZN_0610</name>
</gene>
<dbReference type="GO" id="GO:0004045">
    <property type="term" value="F:peptidyl-tRNA hydrolase activity"/>
    <property type="evidence" value="ECO:0007669"/>
    <property type="project" value="UniProtKB-UniRule"/>
</dbReference>
<comment type="similarity">
    <text evidence="6 9">Belongs to the PTH2 family.</text>
</comment>
<dbReference type="SUPFAM" id="SSF102462">
    <property type="entry name" value="Peptidyl-tRNA hydrolase II"/>
    <property type="match status" value="1"/>
</dbReference>
<comment type="function">
    <text evidence="1 9">The natural substrate for this enzyme may be peptidyl-tRNAs which drop off the ribosome during protein synthesis.</text>
</comment>
<evidence type="ECO:0000256" key="1">
    <source>
        <dbReference type="ARBA" id="ARBA00003043"/>
    </source>
</evidence>
<dbReference type="GO" id="GO:0006412">
    <property type="term" value="P:translation"/>
    <property type="evidence" value="ECO:0007669"/>
    <property type="project" value="UniProtKB-UniRule"/>
</dbReference>
<evidence type="ECO:0000256" key="8">
    <source>
        <dbReference type="ARBA" id="ARBA00050038"/>
    </source>
</evidence>
<dbReference type="HOGENOM" id="CLU_073661_2_2_2"/>
<proteinExistence type="inferred from homology"/>
<evidence type="ECO:0000256" key="5">
    <source>
        <dbReference type="ARBA" id="ARBA00022801"/>
    </source>
</evidence>
<dbReference type="eggNOG" id="arCOG04228">
    <property type="taxonomic scope" value="Archaea"/>
</dbReference>
<evidence type="ECO:0000313" key="11">
    <source>
        <dbReference type="Proteomes" id="UP000008138"/>
    </source>
</evidence>
<dbReference type="RefSeq" id="WP_013679440.1">
    <property type="nucleotide sequence ID" value="NC_015315.1"/>
</dbReference>
<dbReference type="HAMAP" id="MF_00628">
    <property type="entry name" value="Pept_tRNA_hydro_arch"/>
    <property type="match status" value="1"/>
</dbReference>